<reference evidence="1 2" key="1">
    <citation type="submission" date="2014-07" db="EMBL/GenBank/DDBJ databases">
        <title>Draft genome sequence of Thalassospira profundimaris 35.</title>
        <authorList>
            <person name="Lai Q."/>
            <person name="Shao Z."/>
        </authorList>
    </citation>
    <scope>NUCLEOTIDE SEQUENCE [LARGE SCALE GENOMIC DNA]</scope>
    <source>
        <strain evidence="1 2">35</strain>
    </source>
</reference>
<protein>
    <recommendedName>
        <fullName evidence="3">DUF4238 domain-containing protein</fullName>
    </recommendedName>
</protein>
<proteinExistence type="predicted"/>
<dbReference type="InterPro" id="IPR025332">
    <property type="entry name" value="DUF4238"/>
</dbReference>
<accession>A0A367W970</accession>
<dbReference type="EMBL" id="JPWF01000006">
    <property type="protein sequence ID" value="RCK37141.1"/>
    <property type="molecule type" value="Genomic_DNA"/>
</dbReference>
<evidence type="ECO:0008006" key="3">
    <source>
        <dbReference type="Google" id="ProtNLM"/>
    </source>
</evidence>
<evidence type="ECO:0000313" key="1">
    <source>
        <dbReference type="EMBL" id="RCK37141.1"/>
    </source>
</evidence>
<comment type="caution">
    <text evidence="1">The sequence shown here is derived from an EMBL/GenBank/DDBJ whole genome shotgun (WGS) entry which is preliminary data.</text>
</comment>
<dbReference type="AlphaFoldDB" id="A0A367W970"/>
<name>A0A367W970_9PROT</name>
<gene>
    <name evidence="1" type="ORF">TH19_11380</name>
</gene>
<organism evidence="1 2">
    <name type="scientific">Thalassospira profundimaris</name>
    <dbReference type="NCBI Taxonomy" id="502049"/>
    <lineage>
        <taxon>Bacteria</taxon>
        <taxon>Pseudomonadati</taxon>
        <taxon>Pseudomonadota</taxon>
        <taxon>Alphaproteobacteria</taxon>
        <taxon>Rhodospirillales</taxon>
        <taxon>Thalassospiraceae</taxon>
        <taxon>Thalassospira</taxon>
    </lineage>
</organism>
<dbReference type="OrthoDB" id="5918636at2"/>
<evidence type="ECO:0000313" key="2">
    <source>
        <dbReference type="Proteomes" id="UP000253226"/>
    </source>
</evidence>
<dbReference type="Proteomes" id="UP000253226">
    <property type="component" value="Unassembled WGS sequence"/>
</dbReference>
<dbReference type="Pfam" id="PF14022">
    <property type="entry name" value="DUF4238"/>
    <property type="match status" value="1"/>
</dbReference>
<sequence length="349" mass="39287">MAGIKQHYIPQLLLKGFGRPRGRKVVQVVVFSRENVFSTATDGVAAQRYFYSRPDGTGETLDDRITSYENGLNSMLVQLRATQRIDAGLKLKLGELVVHLCVRAAVVRESFGFAAKRIVGRFESEFSSPALARKALGIDALVLPKLVRDEFDSIYERYSVEFSLKGISKLGFRELASQWTRKNFNENFQRNLGRITEELEGIQRGINEVVENSHRNVLKQGLAPSQRVRGLERLEWRVVPCQNSDLVLPDCVAIASDNDGNWGPYVFFKLDAISRVIMPISNQFALCGAVNPSDRCLPENYNKLLASCSWQFFVSRDQNSFLDQFRPIIGAAVVEQMRHALVKPIALTS</sequence>
<dbReference type="RefSeq" id="WP_114102396.1">
    <property type="nucleotide sequence ID" value="NZ_JPWF01000006.1"/>
</dbReference>